<feature type="transmembrane region" description="Helical" evidence="6">
    <location>
        <begin position="146"/>
        <end position="165"/>
    </location>
</feature>
<feature type="transmembrane region" description="Helical" evidence="6">
    <location>
        <begin position="295"/>
        <end position="311"/>
    </location>
</feature>
<feature type="transmembrane region" description="Helical" evidence="6">
    <location>
        <begin position="197"/>
        <end position="215"/>
    </location>
</feature>
<dbReference type="PROSITE" id="PS51257">
    <property type="entry name" value="PROKAR_LIPOPROTEIN"/>
    <property type="match status" value="1"/>
</dbReference>
<sequence length="352" mass="37040">MWRLEARAEPSRAMLLLAPVAALLATVACGALLFALLGKSPGAGLALFFIEPLRGVDGLAELGLKATPLILCGLGLAACYRANVWNIGAEGQFVLGAIAAGGLALHAGDDTTRWVLVPILLAGMLGGMAWASLVALLRDRFNANEILTSLMLVYVAQYLLDWLVYGPWKDPEGYNFPQTALFAASTVLPRLIPGTRLHIGFAVALLAVPAMAIFLRRTLPGFRLLVGGQAPAAARYAGFSARASLWTVLLLSGALSGLAGAFEAVGPLGQLTAQVSQGYGFSAIIVAFVGRLQPVGVVLAALLMAMFYIGGELAQSRLGLPDAMTGVFQGLLLLFLLATDILVTHRLRRRHA</sequence>
<evidence type="ECO:0000256" key="4">
    <source>
        <dbReference type="ARBA" id="ARBA00022989"/>
    </source>
</evidence>
<dbReference type="AlphaFoldDB" id="A0A1J5QSX8"/>
<evidence type="ECO:0000256" key="5">
    <source>
        <dbReference type="ARBA" id="ARBA00023136"/>
    </source>
</evidence>
<proteinExistence type="predicted"/>
<dbReference type="GO" id="GO:0005886">
    <property type="term" value="C:plasma membrane"/>
    <property type="evidence" value="ECO:0007669"/>
    <property type="project" value="UniProtKB-SubCell"/>
</dbReference>
<feature type="transmembrane region" description="Helical" evidence="6">
    <location>
        <begin position="62"/>
        <end position="80"/>
    </location>
</feature>
<reference evidence="7" key="1">
    <citation type="submission" date="2016-10" db="EMBL/GenBank/DDBJ databases">
        <title>Sequence of Gallionella enrichment culture.</title>
        <authorList>
            <person name="Poehlein A."/>
            <person name="Muehling M."/>
            <person name="Daniel R."/>
        </authorList>
    </citation>
    <scope>NUCLEOTIDE SEQUENCE</scope>
</reference>
<dbReference type="EMBL" id="MLJW01000748">
    <property type="protein sequence ID" value="OIQ82972.1"/>
    <property type="molecule type" value="Genomic_DNA"/>
</dbReference>
<feature type="transmembrane region" description="Helical" evidence="6">
    <location>
        <begin position="92"/>
        <end position="108"/>
    </location>
</feature>
<dbReference type="PANTHER" id="PTHR47089">
    <property type="entry name" value="ABC TRANSPORTER, PERMEASE PROTEIN"/>
    <property type="match status" value="1"/>
</dbReference>
<dbReference type="Pfam" id="PF02653">
    <property type="entry name" value="BPD_transp_2"/>
    <property type="match status" value="1"/>
</dbReference>
<dbReference type="GO" id="GO:0022857">
    <property type="term" value="F:transmembrane transporter activity"/>
    <property type="evidence" value="ECO:0007669"/>
    <property type="project" value="InterPro"/>
</dbReference>
<feature type="transmembrane region" description="Helical" evidence="6">
    <location>
        <begin position="114"/>
        <end position="137"/>
    </location>
</feature>
<dbReference type="CDD" id="cd06580">
    <property type="entry name" value="TM_PBP1_transp_TpRbsC_like"/>
    <property type="match status" value="1"/>
</dbReference>
<accession>A0A1J5QSX8</accession>
<name>A0A1J5QSX8_9ZZZZ</name>
<dbReference type="PANTHER" id="PTHR47089:SF1">
    <property type="entry name" value="GUANOSINE ABC TRANSPORTER PERMEASE PROTEIN NUPP"/>
    <property type="match status" value="1"/>
</dbReference>
<gene>
    <name evidence="7" type="ORF">GALL_352250</name>
</gene>
<keyword evidence="4 6" id="KW-1133">Transmembrane helix</keyword>
<evidence type="ECO:0000256" key="3">
    <source>
        <dbReference type="ARBA" id="ARBA00022692"/>
    </source>
</evidence>
<evidence type="ECO:0000313" key="7">
    <source>
        <dbReference type="EMBL" id="OIQ82972.1"/>
    </source>
</evidence>
<evidence type="ECO:0000256" key="1">
    <source>
        <dbReference type="ARBA" id="ARBA00004651"/>
    </source>
</evidence>
<protein>
    <submittedName>
        <fullName evidence="7">Branched-chain amino acid transport system / permease component</fullName>
    </submittedName>
</protein>
<organism evidence="7">
    <name type="scientific">mine drainage metagenome</name>
    <dbReference type="NCBI Taxonomy" id="410659"/>
    <lineage>
        <taxon>unclassified sequences</taxon>
        <taxon>metagenomes</taxon>
        <taxon>ecological metagenomes</taxon>
    </lineage>
</organism>
<keyword evidence="3 6" id="KW-0812">Transmembrane</keyword>
<comment type="subcellular location">
    <subcellularLocation>
        <location evidence="1">Cell membrane</location>
        <topology evidence="1">Multi-pass membrane protein</topology>
    </subcellularLocation>
</comment>
<comment type="caution">
    <text evidence="7">The sequence shown here is derived from an EMBL/GenBank/DDBJ whole genome shotgun (WGS) entry which is preliminary data.</text>
</comment>
<keyword evidence="5 6" id="KW-0472">Membrane</keyword>
<keyword evidence="2" id="KW-1003">Cell membrane</keyword>
<evidence type="ECO:0000256" key="2">
    <source>
        <dbReference type="ARBA" id="ARBA00022475"/>
    </source>
</evidence>
<dbReference type="InterPro" id="IPR001851">
    <property type="entry name" value="ABC_transp_permease"/>
</dbReference>
<evidence type="ECO:0000256" key="6">
    <source>
        <dbReference type="SAM" id="Phobius"/>
    </source>
</evidence>
<feature type="transmembrane region" description="Helical" evidence="6">
    <location>
        <begin position="323"/>
        <end position="343"/>
    </location>
</feature>